<dbReference type="InterPro" id="IPR027417">
    <property type="entry name" value="P-loop_NTPase"/>
</dbReference>
<dbReference type="PROSITE" id="PS50297">
    <property type="entry name" value="ANK_REP_REGION"/>
    <property type="match status" value="4"/>
</dbReference>
<dbReference type="InterPro" id="IPR056884">
    <property type="entry name" value="NPHP3-like_N"/>
</dbReference>
<dbReference type="SMART" id="SM00248">
    <property type="entry name" value="ANK"/>
    <property type="match status" value="5"/>
</dbReference>
<dbReference type="Gene3D" id="3.40.50.300">
    <property type="entry name" value="P-loop containing nucleotide triphosphate hydrolases"/>
    <property type="match status" value="1"/>
</dbReference>
<evidence type="ECO:0000313" key="6">
    <source>
        <dbReference type="Proteomes" id="UP000775872"/>
    </source>
</evidence>
<dbReference type="InterPro" id="IPR000845">
    <property type="entry name" value="Nucleoside_phosphorylase_d"/>
</dbReference>
<dbReference type="InterPro" id="IPR036770">
    <property type="entry name" value="Ankyrin_rpt-contain_sf"/>
</dbReference>
<evidence type="ECO:0000313" key="5">
    <source>
        <dbReference type="EMBL" id="CAH0044839.1"/>
    </source>
</evidence>
<name>A0A9N9W759_9HYPO</name>
<reference evidence="5" key="1">
    <citation type="submission" date="2021-10" db="EMBL/GenBank/DDBJ databases">
        <authorList>
            <person name="Piombo E."/>
        </authorList>
    </citation>
    <scope>NUCLEOTIDE SEQUENCE</scope>
</reference>
<evidence type="ECO:0000256" key="3">
    <source>
        <dbReference type="SAM" id="MobiDB-lite"/>
    </source>
</evidence>
<dbReference type="GO" id="GO:0003824">
    <property type="term" value="F:catalytic activity"/>
    <property type="evidence" value="ECO:0007669"/>
    <property type="project" value="InterPro"/>
</dbReference>
<feature type="region of interest" description="Disordered" evidence="3">
    <location>
        <begin position="2008"/>
        <end position="2039"/>
    </location>
</feature>
<dbReference type="Pfam" id="PF24883">
    <property type="entry name" value="NPHP3_N"/>
    <property type="match status" value="1"/>
</dbReference>
<gene>
    <name evidence="5" type="ORF">CSOL1703_00010578</name>
</gene>
<dbReference type="PROSITE" id="PS50088">
    <property type="entry name" value="ANK_REPEAT"/>
    <property type="match status" value="4"/>
</dbReference>
<dbReference type="PANTHER" id="PTHR46082">
    <property type="entry name" value="ATP/GTP-BINDING PROTEIN-RELATED"/>
    <property type="match status" value="1"/>
</dbReference>
<protein>
    <recommendedName>
        <fullName evidence="4">NACHT domain-containing protein</fullName>
    </recommendedName>
</protein>
<feature type="repeat" description="ANK" evidence="2">
    <location>
        <begin position="917"/>
        <end position="949"/>
    </location>
</feature>
<dbReference type="SUPFAM" id="SSF52540">
    <property type="entry name" value="P-loop containing nucleoside triphosphate hydrolases"/>
    <property type="match status" value="1"/>
</dbReference>
<dbReference type="Gene3D" id="3.40.50.1580">
    <property type="entry name" value="Nucleoside phosphorylase domain"/>
    <property type="match status" value="2"/>
</dbReference>
<accession>A0A9N9W759</accession>
<comment type="caution">
    <text evidence="5">The sequence shown here is derived from an EMBL/GenBank/DDBJ whole genome shotgun (WGS) entry which is preliminary data.</text>
</comment>
<feature type="compositionally biased region" description="Polar residues" evidence="3">
    <location>
        <begin position="2015"/>
        <end position="2028"/>
    </location>
</feature>
<dbReference type="PROSITE" id="PS50837">
    <property type="entry name" value="NACHT"/>
    <property type="match status" value="1"/>
</dbReference>
<dbReference type="PANTHER" id="PTHR46082:SF11">
    <property type="entry name" value="AAA+ ATPASE DOMAIN-CONTAINING PROTEIN-RELATED"/>
    <property type="match status" value="1"/>
</dbReference>
<dbReference type="SUPFAM" id="SSF53167">
    <property type="entry name" value="Purine and uridine phosphorylases"/>
    <property type="match status" value="2"/>
</dbReference>
<dbReference type="PRINTS" id="PR01415">
    <property type="entry name" value="ANKYRIN"/>
</dbReference>
<dbReference type="InterPro" id="IPR007111">
    <property type="entry name" value="NACHT_NTPase"/>
</dbReference>
<dbReference type="GO" id="GO:0009116">
    <property type="term" value="P:nucleoside metabolic process"/>
    <property type="evidence" value="ECO:0007669"/>
    <property type="project" value="InterPro"/>
</dbReference>
<feature type="repeat" description="ANK" evidence="2">
    <location>
        <begin position="950"/>
        <end position="982"/>
    </location>
</feature>
<keyword evidence="6" id="KW-1185">Reference proteome</keyword>
<keyword evidence="2" id="KW-0040">ANK repeat</keyword>
<dbReference type="InterPro" id="IPR035994">
    <property type="entry name" value="Nucleoside_phosphorylase_sf"/>
</dbReference>
<feature type="repeat" description="ANK" evidence="2">
    <location>
        <begin position="983"/>
        <end position="1015"/>
    </location>
</feature>
<dbReference type="EMBL" id="CABFOC020000007">
    <property type="protein sequence ID" value="CAH0044839.1"/>
    <property type="molecule type" value="Genomic_DNA"/>
</dbReference>
<dbReference type="SUPFAM" id="SSF48403">
    <property type="entry name" value="Ankyrin repeat"/>
    <property type="match status" value="1"/>
</dbReference>
<feature type="domain" description="NACHT" evidence="4">
    <location>
        <begin position="413"/>
        <end position="532"/>
    </location>
</feature>
<evidence type="ECO:0000259" key="4">
    <source>
        <dbReference type="PROSITE" id="PS50837"/>
    </source>
</evidence>
<dbReference type="OrthoDB" id="1577640at2759"/>
<dbReference type="Proteomes" id="UP000775872">
    <property type="component" value="Unassembled WGS sequence"/>
</dbReference>
<dbReference type="Pfam" id="PF12796">
    <property type="entry name" value="Ank_2"/>
    <property type="match status" value="2"/>
</dbReference>
<evidence type="ECO:0000256" key="1">
    <source>
        <dbReference type="ARBA" id="ARBA00022737"/>
    </source>
</evidence>
<dbReference type="Gene3D" id="1.25.40.20">
    <property type="entry name" value="Ankyrin repeat-containing domain"/>
    <property type="match status" value="2"/>
</dbReference>
<dbReference type="InterPro" id="IPR053137">
    <property type="entry name" value="NLR-like"/>
</dbReference>
<sequence>MASTSRTHPPTDEDESFNDRRTRPRPSYYDRLNKVLAAEDYNVGWICALPVERAAAEAMLDRIHEPLVTSSRDGNSYTLGNIGTHNIVITCIPSGTYGTSHAAAAAAKMSHSFPSIGIRLMVGIGGGAPTRETDVRLGDIVVGEQVIQYDMGKTLPNGEFHCTGLPNRPPLALALAIKRLRTRHSRTQSKVPDILFKMVQRFPKMADWARPRVEDMLFESSYAHAISTSDCDDCDITELQVRPPRTSEEPIIHYGKIAFGNRIIEDASARDRLSKELGAICFEMEAAQMIDSFPCLVIRGICDYSDSHKNKAWQSYASAVAAAYTVELLSIIRRNVSLQAASFTRKLLLTHTQIGPEPSAFQTRDPLNLLDFQERQTGYDAIRVARPGTCSWFLRHPYYVDWLDPSKFHEHHGRLWINGKPGAGKSTLMKFCIENWGRNPASDMAVISFFFNANGGPLEKTTEGMYRSLLYQTLQKFPDLRTSFNALGSQRTSPANLTIETLQDIFGRIVQKLGHRRLICYIDALDECDEDDIRSMIEHFDQLGKLASQASKMIHICCSSRHYPYITIQDGQKLILEDQPGHTDDLKRYVKRELAVESKEVIAQILDKSHGVFTWVVVVIGILNKAYEHGNILTVKRRLQELPSDLNQLFKYIILRDRHDMDRFLLCIQWILFSARPLRYEEFYFAVVSGLNPSESLAEWDQDAITFGHISRFLLSSSRGLAEISNSKTNPTVRFIHESLREYLIKENGIRDLWPDRWQEFAASSHHRLKECCYQYMKVDIEPIVPITLDIRLESKYTQAKILIKFPFLEYATSYLFWHAEAAAPAISEYDFVRDFCTKPWLRLSNLFAKYDNRCHSLDTTLMCIFAENNLLGLLRIGFELGLDVGDSLPCAAANGHQTIVQFLLEKDANIEAYTSSGDTALCLAAANGHGAVTKLLIAKGAHIETQNNIGNRALHLASQGGHETVVKLLLEHGADINGRSNAGETCLFSASQRGNEAVVKLLVKYGADVNVRNKAGETCLFSASKAGSEAGVRVLLENGADITAADRDGYTTLKRPFRPAIANLWAVNGADISLPNNLLAREAPLLASSNWHDAIMWPFFGYDGTQTVTASPPTDSGYASAFRGNKFGDPTTDSSFQESANQCIDDTDTTIYSDASDTTFSRRECYISELASHLASETRSLRLSQETQTRVSEALPELLRVFALKIGHEACDKMHRGVMAFVHKGRHEIAAAFADTGFGQENIIEKVITNLGDVYKEERTNDWVNSENSGQPVLEEDRNLPGYLSDLEESDESDEGEDVTESWIQEYREFIFKTPAFKWLLARLRNEIRLVPMKPHTMETIGKEIMSALPPSRVISKKMSSQSYSATFELEWDVFEFFEKQGYSRPPHEVFESVITLTGSSMDAQAATCAQYLGQTWPSTAEDIIALMEEVLKGNQSDPPPRTLSDGTTIRVYVRNSKFLAESYGVAATIAEIGEQLAWLGAALKTTPKQSGLFCCTPTISILQNKLPFSQSQAKPRSTGIACKIEFDMENIPVILDTNGQCWQAVFKCPVIVRGYPIPRRAEWNTGLEIPLNIMAKLAQALELQQFKDKVCLKGFSTMLVPVRRSGDTLFWHLLYKRDGSRISYLDNDLEQEQEVARLDLLENNRHVLGWCSRAKLVIGSSVKSSRLGKLQSGGALTGRTVKRGRTVAMGSDVSIGARESSELFSNGYVKRLQSLKPWPVLLWDKDGKRGWIVSGTIALLLALRAYLDGSYKTSVILKSEDFQDSGGPLTAMSAFETLSNDHNRRLLLHSDGTKLGSKIEELCSLLEHLIDHQIDIAGTCGIKLSNKPRGDLEGWEFIHVADMDQHTLYPRATKIESHGKGWIDFTRAIQAVTLFGCDFGDIIQPDVETCSGWASLPTGRYYVAVCVSDLDRVFKEHGFPSDGHIRLSDNLIWHTPSEPVFCQCQPGSKQSSCEPVQTVSPLSLSLSESLRPRGDKLPNEGALIFGHSSKFSWVWGDLHDPRKGELGEPVSLLSPNDSGIGSSQTPSESECHASSSSRLGIRSMEFSSNVRNKPTPPHVLELAHQTYPKHLYTVGILCALPKELKAVWALFDREHNAPENVQDNRYVFGKMEHHMVVATCLSRYGTNEAASVATTMKDTFNLPFCLLVGIGGGVPSRDNDIRLGDVVVGEEVVQHDLGKWEEGGFEMKEQPLPRPPNILMNAISTQLKANPNPQSGRLMRHLDKISRNSEMSVLYCHKGEDKDVLFQPCFECPLQGPCPQKEQHVRSQRVPRLTLEPKVYYGRIASGNQVIKAAGFRDEQARKLNAICFEMEAAGVVNAIPCLVIRGISDYCDGQKNDVWQEYAAATAAAYAKLLLDVVK</sequence>
<proteinExistence type="predicted"/>
<organism evidence="5 6">
    <name type="scientific">Clonostachys solani</name>
    <dbReference type="NCBI Taxonomy" id="160281"/>
    <lineage>
        <taxon>Eukaryota</taxon>
        <taxon>Fungi</taxon>
        <taxon>Dikarya</taxon>
        <taxon>Ascomycota</taxon>
        <taxon>Pezizomycotina</taxon>
        <taxon>Sordariomycetes</taxon>
        <taxon>Hypocreomycetidae</taxon>
        <taxon>Hypocreales</taxon>
        <taxon>Bionectriaceae</taxon>
        <taxon>Clonostachys</taxon>
    </lineage>
</organism>
<dbReference type="Pfam" id="PF01048">
    <property type="entry name" value="PNP_UDP_1"/>
    <property type="match status" value="2"/>
</dbReference>
<feature type="repeat" description="ANK" evidence="2">
    <location>
        <begin position="1016"/>
        <end position="1048"/>
    </location>
</feature>
<dbReference type="InterPro" id="IPR002110">
    <property type="entry name" value="Ankyrin_rpt"/>
</dbReference>
<feature type="region of interest" description="Disordered" evidence="3">
    <location>
        <begin position="1"/>
        <end position="24"/>
    </location>
</feature>
<keyword evidence="1" id="KW-0677">Repeat</keyword>
<evidence type="ECO:0000256" key="2">
    <source>
        <dbReference type="PROSITE-ProRule" id="PRU00023"/>
    </source>
</evidence>